<dbReference type="InterPro" id="IPR015496">
    <property type="entry name" value="Ubiquilin"/>
</dbReference>
<dbReference type="Gene3D" id="1.10.260.100">
    <property type="match status" value="1"/>
</dbReference>
<dbReference type="AlphaFoldDB" id="A0A015LI76"/>
<dbReference type="Pfam" id="PF23195">
    <property type="entry name" value="UBQLN1"/>
    <property type="match status" value="1"/>
</dbReference>
<dbReference type="InterPro" id="IPR009060">
    <property type="entry name" value="UBA-like_sf"/>
</dbReference>
<accession>A0A015LI76</accession>
<reference evidence="5 6" key="1">
    <citation type="submission" date="2014-02" db="EMBL/GenBank/DDBJ databases">
        <title>Single nucleus genome sequencing reveals high similarity among nuclei of an endomycorrhizal fungus.</title>
        <authorList>
            <person name="Lin K."/>
            <person name="Geurts R."/>
            <person name="Zhang Z."/>
            <person name="Limpens E."/>
            <person name="Saunders D.G."/>
            <person name="Mu D."/>
            <person name="Pang E."/>
            <person name="Cao H."/>
            <person name="Cha H."/>
            <person name="Lin T."/>
            <person name="Zhou Q."/>
            <person name="Shang Y."/>
            <person name="Li Y."/>
            <person name="Ivanov S."/>
            <person name="Sharma T."/>
            <person name="Velzen R.V."/>
            <person name="Ruijter N.D."/>
            <person name="Aanen D.K."/>
            <person name="Win J."/>
            <person name="Kamoun S."/>
            <person name="Bisseling T."/>
            <person name="Huang S."/>
        </authorList>
    </citation>
    <scope>NUCLEOTIDE SEQUENCE [LARGE SCALE GENOMIC DNA]</scope>
    <source>
        <strain evidence="6">DAOM197198w</strain>
    </source>
</reference>
<feature type="region of interest" description="Disordered" evidence="2">
    <location>
        <begin position="85"/>
        <end position="111"/>
    </location>
</feature>
<dbReference type="InterPro" id="IPR015940">
    <property type="entry name" value="UBA"/>
</dbReference>
<dbReference type="PANTHER" id="PTHR10677:SF3">
    <property type="entry name" value="FI07626P-RELATED"/>
    <property type="match status" value="1"/>
</dbReference>
<evidence type="ECO:0000313" key="6">
    <source>
        <dbReference type="Proteomes" id="UP000022910"/>
    </source>
</evidence>
<dbReference type="GO" id="GO:0006511">
    <property type="term" value="P:ubiquitin-dependent protein catabolic process"/>
    <property type="evidence" value="ECO:0007669"/>
    <property type="project" value="TreeGrafter"/>
</dbReference>
<feature type="domain" description="Ubiquitin-like" evidence="4">
    <location>
        <begin position="32"/>
        <end position="82"/>
    </location>
</feature>
<feature type="region of interest" description="Disordered" evidence="2">
    <location>
        <begin position="246"/>
        <end position="283"/>
    </location>
</feature>
<dbReference type="OMA" id="EVRFQTQ"/>
<feature type="domain" description="UBA" evidence="3">
    <location>
        <begin position="420"/>
        <end position="466"/>
    </location>
</feature>
<evidence type="ECO:0000256" key="2">
    <source>
        <dbReference type="SAM" id="MobiDB-lite"/>
    </source>
</evidence>
<dbReference type="Gene3D" id="3.10.20.90">
    <property type="entry name" value="Phosphatidylinositol 3-kinase Catalytic Subunit, Chain A, domain 1"/>
    <property type="match status" value="1"/>
</dbReference>
<evidence type="ECO:0000259" key="4">
    <source>
        <dbReference type="PROSITE" id="PS50053"/>
    </source>
</evidence>
<name>A0A015LI76_RHIIW</name>
<evidence type="ECO:0000259" key="3">
    <source>
        <dbReference type="PROSITE" id="PS50030"/>
    </source>
</evidence>
<comment type="caution">
    <text evidence="5">The sequence shown here is derived from an EMBL/GenBank/DDBJ whole genome shotgun (WGS) entry which is preliminary data.</text>
</comment>
<dbReference type="InterPro" id="IPR029071">
    <property type="entry name" value="Ubiquitin-like_domsf"/>
</dbReference>
<evidence type="ECO:0000313" key="5">
    <source>
        <dbReference type="EMBL" id="EXX54538.1"/>
    </source>
</evidence>
<dbReference type="GO" id="GO:0031593">
    <property type="term" value="F:polyubiquitin modification-dependent protein binding"/>
    <property type="evidence" value="ECO:0007669"/>
    <property type="project" value="TreeGrafter"/>
</dbReference>
<proteinExistence type="predicted"/>
<feature type="compositionally biased region" description="Polar residues" evidence="2">
    <location>
        <begin position="88"/>
        <end position="111"/>
    </location>
</feature>
<dbReference type="SMR" id="A0A015LI76"/>
<dbReference type="InterPro" id="IPR000626">
    <property type="entry name" value="Ubiquitin-like_dom"/>
</dbReference>
<dbReference type="FunFam" id="1.10.260.100:FF:000001">
    <property type="entry name" value="Ubiquilin 1"/>
    <property type="match status" value="1"/>
</dbReference>
<dbReference type="Pfam" id="PF00627">
    <property type="entry name" value="UBA"/>
    <property type="match status" value="1"/>
</dbReference>
<organism evidence="5 6">
    <name type="scientific">Rhizophagus irregularis (strain DAOM 197198w)</name>
    <name type="common">Glomus intraradices</name>
    <dbReference type="NCBI Taxonomy" id="1432141"/>
    <lineage>
        <taxon>Eukaryota</taxon>
        <taxon>Fungi</taxon>
        <taxon>Fungi incertae sedis</taxon>
        <taxon>Mucoromycota</taxon>
        <taxon>Glomeromycotina</taxon>
        <taxon>Glomeromycetes</taxon>
        <taxon>Glomerales</taxon>
        <taxon>Glomeraceae</taxon>
        <taxon>Rhizophagus</taxon>
    </lineage>
</organism>
<feature type="region of interest" description="Disordered" evidence="2">
    <location>
        <begin position="295"/>
        <end position="361"/>
    </location>
</feature>
<dbReference type="Gene3D" id="1.10.8.10">
    <property type="entry name" value="DNA helicase RuvA subunit, C-terminal domain"/>
    <property type="match status" value="1"/>
</dbReference>
<feature type="compositionally biased region" description="Low complexity" evidence="2">
    <location>
        <begin position="301"/>
        <end position="314"/>
    </location>
</feature>
<dbReference type="PROSITE" id="PS50030">
    <property type="entry name" value="UBA"/>
    <property type="match status" value="1"/>
</dbReference>
<dbReference type="PANTHER" id="PTHR10677">
    <property type="entry name" value="UBIQUILIN"/>
    <property type="match status" value="1"/>
</dbReference>
<dbReference type="CDD" id="cd14399">
    <property type="entry name" value="UBA_PLICs"/>
    <property type="match status" value="1"/>
</dbReference>
<dbReference type="FunFam" id="1.10.8.10:FF:000079">
    <property type="entry name" value="Ubiquitin family protein"/>
    <property type="match status" value="1"/>
</dbReference>
<dbReference type="InterPro" id="IPR006636">
    <property type="entry name" value="STI1_HS-bd"/>
</dbReference>
<feature type="compositionally biased region" description="Low complexity" evidence="2">
    <location>
        <begin position="268"/>
        <end position="282"/>
    </location>
</feature>
<dbReference type="SUPFAM" id="SSF46934">
    <property type="entry name" value="UBA-like"/>
    <property type="match status" value="1"/>
</dbReference>
<dbReference type="SMART" id="SM00165">
    <property type="entry name" value="UBA"/>
    <property type="match status" value="1"/>
</dbReference>
<evidence type="ECO:0000256" key="1">
    <source>
        <dbReference type="ARBA" id="ARBA00071717"/>
    </source>
</evidence>
<dbReference type="SMART" id="SM00213">
    <property type="entry name" value="UBQ"/>
    <property type="match status" value="1"/>
</dbReference>
<keyword evidence="6" id="KW-1185">Reference proteome</keyword>
<dbReference type="Proteomes" id="UP000022910">
    <property type="component" value="Unassembled WGS sequence"/>
</dbReference>
<dbReference type="STRING" id="1432141.A0A015LI76"/>
<dbReference type="SUPFAM" id="SSF54236">
    <property type="entry name" value="Ubiquitin-like"/>
    <property type="match status" value="1"/>
</dbReference>
<dbReference type="SMART" id="SM00727">
    <property type="entry name" value="STI1"/>
    <property type="match status" value="3"/>
</dbReference>
<dbReference type="GO" id="GO:0005829">
    <property type="term" value="C:cytosol"/>
    <property type="evidence" value="ECO:0007669"/>
    <property type="project" value="TreeGrafter"/>
</dbReference>
<feature type="compositionally biased region" description="Polar residues" evidence="2">
    <location>
        <begin position="315"/>
        <end position="361"/>
    </location>
</feature>
<dbReference type="HOGENOM" id="CLU_564965_0_0_1"/>
<dbReference type="OrthoDB" id="267397at2759"/>
<sequence>MEESTSVKSINVKFRPSNGDGFDYSFDPGQLTVRQLKEELVLHTTIPADNMRLVYSGRVLKDEDMVDLYGVKEGHTIHVVKRADNRASEQASNVTPTSTGQRNISSTTASSPFGMNPFGNFDPDLMRNMMNSPMIRHILSNPEIVRTMVMQNPTMRQMIERNPEIGHIINDPSFIRQTMDMARNPELMREMMRNNDRALANLETIPGGFNHLRRMYHTLQEPLESAGRNNDQSSEAANRRLAEMLNVERPPQGRINNTPLPNPWAPRNNTNSSTSSSSNTTNLFGGIPSFGLMGFPPAQMSFPSPSSNSRISNSTQGPNQSSTPNSQTNGISSATSPTNASGNAPNFPNVNLPQNSPTSIDPESIRRLQQVMQRHLTSSQFPSRQQMPQSYYPSLFGLPNPFFANMQQSLGTSQTSSQPSEPPEIRFRVQLQRLEEMGFMDQAANIRALLAAGGDVNVAIEWLLRNLNS</sequence>
<protein>
    <recommendedName>
        <fullName evidence="1">Ubiquilin</fullName>
    </recommendedName>
</protein>
<dbReference type="Pfam" id="PF00240">
    <property type="entry name" value="ubiquitin"/>
    <property type="match status" value="1"/>
</dbReference>
<dbReference type="EMBL" id="JEMT01028470">
    <property type="protein sequence ID" value="EXX54538.1"/>
    <property type="molecule type" value="Genomic_DNA"/>
</dbReference>
<dbReference type="PROSITE" id="PS50053">
    <property type="entry name" value="UBIQUITIN_2"/>
    <property type="match status" value="1"/>
</dbReference>
<gene>
    <name evidence="5" type="ORF">RirG_233620</name>
</gene>